<name>A0AA37M827_9HYPH</name>
<gene>
    <name evidence="3" type="ORF">MPEAHAMD_6778</name>
</gene>
<dbReference type="AlphaFoldDB" id="A0AA37M827"/>
<evidence type="ECO:0000313" key="3">
    <source>
        <dbReference type="EMBL" id="GJD66580.1"/>
    </source>
</evidence>
<accession>A0AA37M827</accession>
<sequence length="138" mass="14531">MSKPGAFVRGQSGNPKGRPKGARHKTTLAMEALLAGEAEGLTRKAIELAQDGDTVALRLCLDRLMPVRKDRPVPFALPPIETTADLTKATGALLTAVASGELTPSEAAELGKLVDAHVRAIEVTDVQARLDALEGLKK</sequence>
<dbReference type="EMBL" id="BPQJ01000070">
    <property type="protein sequence ID" value="GJD66580.1"/>
    <property type="molecule type" value="Genomic_DNA"/>
</dbReference>
<evidence type="ECO:0000313" key="4">
    <source>
        <dbReference type="Proteomes" id="UP001055286"/>
    </source>
</evidence>
<keyword evidence="4" id="KW-1185">Reference proteome</keyword>
<proteinExistence type="predicted"/>
<dbReference type="Proteomes" id="UP001055286">
    <property type="component" value="Unassembled WGS sequence"/>
</dbReference>
<feature type="region of interest" description="Disordered" evidence="1">
    <location>
        <begin position="1"/>
        <end position="23"/>
    </location>
</feature>
<dbReference type="InterPro" id="IPR043736">
    <property type="entry name" value="DUF5681"/>
</dbReference>
<organism evidence="3 4">
    <name type="scientific">Methylobacterium frigidaeris</name>
    <dbReference type="NCBI Taxonomy" id="2038277"/>
    <lineage>
        <taxon>Bacteria</taxon>
        <taxon>Pseudomonadati</taxon>
        <taxon>Pseudomonadota</taxon>
        <taxon>Alphaproteobacteria</taxon>
        <taxon>Hyphomicrobiales</taxon>
        <taxon>Methylobacteriaceae</taxon>
        <taxon>Methylobacterium</taxon>
    </lineage>
</organism>
<reference evidence="3" key="2">
    <citation type="submission" date="2021-08" db="EMBL/GenBank/DDBJ databases">
        <authorList>
            <person name="Tani A."/>
            <person name="Ola A."/>
            <person name="Ogura Y."/>
            <person name="Katsura K."/>
            <person name="Hayashi T."/>
        </authorList>
    </citation>
    <scope>NUCLEOTIDE SEQUENCE</scope>
    <source>
        <strain evidence="3">JCM 32048</strain>
    </source>
</reference>
<feature type="domain" description="DUF5681" evidence="2">
    <location>
        <begin position="5"/>
        <end position="65"/>
    </location>
</feature>
<reference evidence="3" key="1">
    <citation type="journal article" date="2016" name="Front. Microbiol.">
        <title>Genome Sequence of the Piezophilic, Mesophilic Sulfate-Reducing Bacterium Desulfovibrio indicus J2T.</title>
        <authorList>
            <person name="Cao J."/>
            <person name="Maignien L."/>
            <person name="Shao Z."/>
            <person name="Alain K."/>
            <person name="Jebbar M."/>
        </authorList>
    </citation>
    <scope>NUCLEOTIDE SEQUENCE</scope>
    <source>
        <strain evidence="3">JCM 32048</strain>
    </source>
</reference>
<evidence type="ECO:0000259" key="2">
    <source>
        <dbReference type="Pfam" id="PF18932"/>
    </source>
</evidence>
<comment type="caution">
    <text evidence="3">The sequence shown here is derived from an EMBL/GenBank/DDBJ whole genome shotgun (WGS) entry which is preliminary data.</text>
</comment>
<protein>
    <recommendedName>
        <fullName evidence="2">DUF5681 domain-containing protein</fullName>
    </recommendedName>
</protein>
<dbReference type="RefSeq" id="WP_099902362.1">
    <property type="nucleotide sequence ID" value="NZ_BPQJ01000070.1"/>
</dbReference>
<evidence type="ECO:0000256" key="1">
    <source>
        <dbReference type="SAM" id="MobiDB-lite"/>
    </source>
</evidence>
<dbReference type="Pfam" id="PF18932">
    <property type="entry name" value="DUF5681"/>
    <property type="match status" value="1"/>
</dbReference>